<feature type="region of interest" description="Disordered" evidence="1">
    <location>
        <begin position="50"/>
        <end position="75"/>
    </location>
</feature>
<dbReference type="EMBL" id="JAYMYQ010000003">
    <property type="protein sequence ID" value="KAK7344976.1"/>
    <property type="molecule type" value="Genomic_DNA"/>
</dbReference>
<evidence type="ECO:0000256" key="1">
    <source>
        <dbReference type="SAM" id="MobiDB-lite"/>
    </source>
</evidence>
<sequence length="130" mass="14732">MFYLSMSCAELTRIETLDLRIFRLFRTYQNILLERSTTLNGITTEPTWKITKPAQNSRKRSEKNPAYHGGSAALGLASGQSQPRYLLRTEPARTVLGRHGLKVLGTWGTTLHEASLRVVPSPPPLWRRLN</sequence>
<accession>A0AAN9QSA7</accession>
<keyword evidence="3" id="KW-1185">Reference proteome</keyword>
<protein>
    <submittedName>
        <fullName evidence="2">Uncharacterized protein</fullName>
    </submittedName>
</protein>
<name>A0AAN9QSA7_CANGL</name>
<evidence type="ECO:0000313" key="3">
    <source>
        <dbReference type="Proteomes" id="UP001367508"/>
    </source>
</evidence>
<dbReference type="Proteomes" id="UP001367508">
    <property type="component" value="Unassembled WGS sequence"/>
</dbReference>
<dbReference type="AlphaFoldDB" id="A0AAN9QSA7"/>
<comment type="caution">
    <text evidence="2">The sequence shown here is derived from an EMBL/GenBank/DDBJ whole genome shotgun (WGS) entry which is preliminary data.</text>
</comment>
<reference evidence="2 3" key="1">
    <citation type="submission" date="2024-01" db="EMBL/GenBank/DDBJ databases">
        <title>The genomes of 5 underutilized Papilionoideae crops provide insights into root nodulation and disease resistanc.</title>
        <authorList>
            <person name="Jiang F."/>
        </authorList>
    </citation>
    <scope>NUCLEOTIDE SEQUENCE [LARGE SCALE GENOMIC DNA]</scope>
    <source>
        <strain evidence="2">LVBAO_FW01</strain>
        <tissue evidence="2">Leaves</tissue>
    </source>
</reference>
<evidence type="ECO:0000313" key="2">
    <source>
        <dbReference type="EMBL" id="KAK7344976.1"/>
    </source>
</evidence>
<proteinExistence type="predicted"/>
<organism evidence="2 3">
    <name type="scientific">Canavalia gladiata</name>
    <name type="common">Sword bean</name>
    <name type="synonym">Dolichos gladiatus</name>
    <dbReference type="NCBI Taxonomy" id="3824"/>
    <lineage>
        <taxon>Eukaryota</taxon>
        <taxon>Viridiplantae</taxon>
        <taxon>Streptophyta</taxon>
        <taxon>Embryophyta</taxon>
        <taxon>Tracheophyta</taxon>
        <taxon>Spermatophyta</taxon>
        <taxon>Magnoliopsida</taxon>
        <taxon>eudicotyledons</taxon>
        <taxon>Gunneridae</taxon>
        <taxon>Pentapetalae</taxon>
        <taxon>rosids</taxon>
        <taxon>fabids</taxon>
        <taxon>Fabales</taxon>
        <taxon>Fabaceae</taxon>
        <taxon>Papilionoideae</taxon>
        <taxon>50 kb inversion clade</taxon>
        <taxon>NPAAA clade</taxon>
        <taxon>indigoferoid/millettioid clade</taxon>
        <taxon>Phaseoleae</taxon>
        <taxon>Canavalia</taxon>
    </lineage>
</organism>
<gene>
    <name evidence="2" type="ORF">VNO77_15290</name>
</gene>